<gene>
    <name evidence="1" type="ORF">ENI34_01955</name>
</gene>
<comment type="caution">
    <text evidence="1">The sequence shown here is derived from an EMBL/GenBank/DDBJ whole genome shotgun (WGS) entry which is preliminary data.</text>
</comment>
<dbReference type="AlphaFoldDB" id="A0A9C9JZA0"/>
<organism evidence="1 2">
    <name type="scientific">candidate division WOR-3 bacterium</name>
    <dbReference type="NCBI Taxonomy" id="2052148"/>
    <lineage>
        <taxon>Bacteria</taxon>
        <taxon>Bacteria division WOR-3</taxon>
    </lineage>
</organism>
<protein>
    <submittedName>
        <fullName evidence="1">Uncharacterized protein</fullName>
    </submittedName>
</protein>
<dbReference type="Proteomes" id="UP000885826">
    <property type="component" value="Unassembled WGS sequence"/>
</dbReference>
<proteinExistence type="predicted"/>
<evidence type="ECO:0000313" key="2">
    <source>
        <dbReference type="Proteomes" id="UP000885826"/>
    </source>
</evidence>
<sequence>MIFSQSLPNTWSQSYCTYESAVSYVPGDYAFGFSINNFTLYTHDPDSISYDTRRFDLFGRVGVFKNAEFEIKYSSPTCGVVSLKYQFWKNSIDAAFKFGFGYMKGTRRGFVTDYVFDFYPTFILSKKITEKICLFYAPKIIYSIHLRDRQEHSERPPRYIFQYGHGLGLVIGDKFSILPESNWLFSDNMGIKYTVNQFGLGVVFKFSSLN</sequence>
<accession>A0A9C9JZA0</accession>
<dbReference type="EMBL" id="DRIG01000023">
    <property type="protein sequence ID" value="HEC77892.1"/>
    <property type="molecule type" value="Genomic_DNA"/>
</dbReference>
<name>A0A9C9JZA0_UNCW3</name>
<evidence type="ECO:0000313" key="1">
    <source>
        <dbReference type="EMBL" id="HEC77892.1"/>
    </source>
</evidence>
<reference evidence="1" key="1">
    <citation type="journal article" date="2020" name="mSystems">
        <title>Genome- and Community-Level Interaction Insights into Carbon Utilization and Element Cycling Functions of Hydrothermarchaeota in Hydrothermal Sediment.</title>
        <authorList>
            <person name="Zhou Z."/>
            <person name="Liu Y."/>
            <person name="Xu W."/>
            <person name="Pan J."/>
            <person name="Luo Z.H."/>
            <person name="Li M."/>
        </authorList>
    </citation>
    <scope>NUCLEOTIDE SEQUENCE</scope>
    <source>
        <strain evidence="1">HyVt-388</strain>
    </source>
</reference>